<evidence type="ECO:0000313" key="2">
    <source>
        <dbReference type="EMBL" id="KAJ7643780.1"/>
    </source>
</evidence>
<accession>A0AAD7CAL9</accession>
<evidence type="ECO:0000256" key="1">
    <source>
        <dbReference type="SAM" id="MobiDB-lite"/>
    </source>
</evidence>
<reference evidence="2" key="1">
    <citation type="submission" date="2023-03" db="EMBL/GenBank/DDBJ databases">
        <title>Massive genome expansion in bonnet fungi (Mycena s.s.) driven by repeated elements and novel gene families across ecological guilds.</title>
        <authorList>
            <consortium name="Lawrence Berkeley National Laboratory"/>
            <person name="Harder C.B."/>
            <person name="Miyauchi S."/>
            <person name="Viragh M."/>
            <person name="Kuo A."/>
            <person name="Thoen E."/>
            <person name="Andreopoulos B."/>
            <person name="Lu D."/>
            <person name="Skrede I."/>
            <person name="Drula E."/>
            <person name="Henrissat B."/>
            <person name="Morin E."/>
            <person name="Kohler A."/>
            <person name="Barry K."/>
            <person name="LaButti K."/>
            <person name="Morin E."/>
            <person name="Salamov A."/>
            <person name="Lipzen A."/>
            <person name="Mereny Z."/>
            <person name="Hegedus B."/>
            <person name="Baldrian P."/>
            <person name="Stursova M."/>
            <person name="Weitz H."/>
            <person name="Taylor A."/>
            <person name="Grigoriev I.V."/>
            <person name="Nagy L.G."/>
            <person name="Martin F."/>
            <person name="Kauserud H."/>
        </authorList>
    </citation>
    <scope>NUCLEOTIDE SEQUENCE</scope>
    <source>
        <strain evidence="2">9284</strain>
    </source>
</reference>
<name>A0AAD7CAL9_9AGAR</name>
<feature type="region of interest" description="Disordered" evidence="1">
    <location>
        <begin position="519"/>
        <end position="622"/>
    </location>
</feature>
<dbReference type="Proteomes" id="UP001221142">
    <property type="component" value="Unassembled WGS sequence"/>
</dbReference>
<feature type="compositionally biased region" description="Low complexity" evidence="1">
    <location>
        <begin position="600"/>
        <end position="614"/>
    </location>
</feature>
<keyword evidence="3" id="KW-1185">Reference proteome</keyword>
<feature type="compositionally biased region" description="Polar residues" evidence="1">
    <location>
        <begin position="578"/>
        <end position="594"/>
    </location>
</feature>
<dbReference type="EMBL" id="JARKIF010000003">
    <property type="protein sequence ID" value="KAJ7643780.1"/>
    <property type="molecule type" value="Genomic_DNA"/>
</dbReference>
<protein>
    <submittedName>
        <fullName evidence="2">Uncharacterized protein</fullName>
    </submittedName>
</protein>
<proteinExistence type="predicted"/>
<comment type="caution">
    <text evidence="2">The sequence shown here is derived from an EMBL/GenBank/DDBJ whole genome shotgun (WGS) entry which is preliminary data.</text>
</comment>
<gene>
    <name evidence="2" type="ORF">FB45DRAFT_896041</name>
</gene>
<dbReference type="AlphaFoldDB" id="A0AAD7CAL9"/>
<organism evidence="2 3">
    <name type="scientific">Roridomyces roridus</name>
    <dbReference type="NCBI Taxonomy" id="1738132"/>
    <lineage>
        <taxon>Eukaryota</taxon>
        <taxon>Fungi</taxon>
        <taxon>Dikarya</taxon>
        <taxon>Basidiomycota</taxon>
        <taxon>Agaricomycotina</taxon>
        <taxon>Agaricomycetes</taxon>
        <taxon>Agaricomycetidae</taxon>
        <taxon>Agaricales</taxon>
        <taxon>Marasmiineae</taxon>
        <taxon>Mycenaceae</taxon>
        <taxon>Roridomyces</taxon>
    </lineage>
</organism>
<sequence length="622" mass="69562">MSSRSDVRLKLAQQFLLHLDQLLQSNPELLLHDSFPSPQLWDGSSHAERLRALGNCLQTPSRPAVDVDGDSIPGTHELAALDEVPPDDVPDADITFASTSTEEAREVVEMLVWHAEDSTDFDTQKLSAAKTLHEFFIAPHIMRPIEATGRVHKRHARETEVLRQEHRLTELAYVPDMAARLVKCRKKRENLAKVELSHEENLCMTAGAYLANSWKKIYYEADVERHFCVTQAHAVAEGINIVEGKEKDDQSRLFPHKGLPGHRREGQSSFSDVQIGKALTEMKTPFSITKWFETDLLGIKPEVLEKIIDGRTDHAFIFDYSPPSSISDDMGVFDQPVVQLFTQLYDKEFCFGQGSSHTYSFFVILDPKTPNRLYISPCIPAFPAEGEDEEQASQSGFYTMFHFVRIANDEDFADDFLTELRDSIKDKTVHVYNRDPERFAEKPAGHEARVDLHRGTVGVKYHDQPEAPADNLRRRTAKQNLAEDTTFDIDQKFTDDKLLPAFHPRSDKTSLIPRFVGGTQQSRAPDAQMAAAITQEGPRRTRSRGRAETESQQPPNAPAPSDQARLRREPSARRAATQVVQQPPVASTSSTASDGPTLRSRASGSSSSAQASSSIPKPGKGR</sequence>
<evidence type="ECO:0000313" key="3">
    <source>
        <dbReference type="Proteomes" id="UP001221142"/>
    </source>
</evidence>